<accession>A0A3G6V7X3</accession>
<evidence type="ECO:0000256" key="1">
    <source>
        <dbReference type="SAM" id="MobiDB-lite"/>
    </source>
</evidence>
<dbReference type="InterPro" id="IPR008437">
    <property type="entry name" value="Minor_structural_calicivir"/>
</dbReference>
<sequence length="166" mass="18110">MSWFTGAAMGLGSVVDMAGTISSIVAQHKQIELMKQANQIQSEWVHKQEALAIRGQDLTRELSIHGPALRMQSLVDAGYNPVDARRMLGSTETVQYGLMERPVLQRSVITGISETKHLQSVQQALNTFKNGTSIGTKPAPIGFGNPNYQSRPPHVNLGHNPPITNL</sequence>
<protein>
    <recommendedName>
        <fullName evidence="3">Minor structural protein</fullName>
    </recommendedName>
</protein>
<gene>
    <name evidence="2" type="primary">ORF2</name>
</gene>
<evidence type="ECO:0008006" key="3">
    <source>
        <dbReference type="Google" id="ProtNLM"/>
    </source>
</evidence>
<name>A0A3G6V7X3_9CALI</name>
<feature type="region of interest" description="Disordered" evidence="1">
    <location>
        <begin position="142"/>
        <end position="166"/>
    </location>
</feature>
<proteinExistence type="predicted"/>
<evidence type="ECO:0000313" key="2">
    <source>
        <dbReference type="EMBL" id="AZB49699.1"/>
    </source>
</evidence>
<dbReference type="Pfam" id="PF05752">
    <property type="entry name" value="Calici_MSP"/>
    <property type="match status" value="1"/>
</dbReference>
<reference evidence="2" key="1">
    <citation type="submission" date="2018-09" db="EMBL/GenBank/DDBJ databases">
        <title>Complete genome sequence of novel human sapovirus strains from Kenya.</title>
        <authorList>
            <person name="Diez-Valcarce M."/>
            <person name="Montmayeur A."/>
            <person name="Tatusov R."/>
            <person name="Vinje J."/>
        </authorList>
    </citation>
    <scope>NUCLEOTIDE SEQUENCE</scope>
    <source>
        <strain evidence="2">Hu/KE/2008/GII.NA1/Siaya0506</strain>
    </source>
</reference>
<dbReference type="EMBL" id="MH922771">
    <property type="protein sequence ID" value="AZB49699.1"/>
    <property type="molecule type" value="Genomic_RNA"/>
</dbReference>
<organism evidence="2">
    <name type="scientific">Sapovirus GII</name>
    <dbReference type="NCBI Taxonomy" id="515177"/>
    <lineage>
        <taxon>Viruses</taxon>
        <taxon>Riboviria</taxon>
        <taxon>Orthornavirae</taxon>
        <taxon>Pisuviricota</taxon>
        <taxon>Pisoniviricetes</taxon>
        <taxon>Picornavirales</taxon>
        <taxon>Caliciviridae</taxon>
        <taxon>Sapovirus</taxon>
        <taxon>Sapovirus sapporoense</taxon>
        <taxon>Sapporo virus</taxon>
    </lineage>
</organism>